<evidence type="ECO:0000313" key="4">
    <source>
        <dbReference type="Proteomes" id="UP001474421"/>
    </source>
</evidence>
<gene>
    <name evidence="3" type="ORF">NXF25_019644</name>
</gene>
<dbReference type="Gene3D" id="1.10.340.70">
    <property type="match status" value="1"/>
</dbReference>
<dbReference type="InterPro" id="IPR041588">
    <property type="entry name" value="Integrase_H2C2"/>
</dbReference>
<protein>
    <recommendedName>
        <fullName evidence="1">Gypsy retrotransposon integrase-like protein 1</fullName>
    </recommendedName>
</protein>
<accession>A0AAW1B2G1</accession>
<evidence type="ECO:0000313" key="3">
    <source>
        <dbReference type="EMBL" id="KAK9396283.1"/>
    </source>
</evidence>
<feature type="domain" description="Integrase zinc-binding" evidence="2">
    <location>
        <begin position="54"/>
        <end position="111"/>
    </location>
</feature>
<dbReference type="InterPro" id="IPR050951">
    <property type="entry name" value="Retrovirus_Pol_polyprotein"/>
</dbReference>
<comment type="caution">
    <text evidence="3">The sequence shown here is derived from an EMBL/GenBank/DDBJ whole genome shotgun (WGS) entry which is preliminary data.</text>
</comment>
<dbReference type="PANTHER" id="PTHR37984">
    <property type="entry name" value="PROTEIN CBG26694"/>
    <property type="match status" value="1"/>
</dbReference>
<dbReference type="PANTHER" id="PTHR37984:SF15">
    <property type="entry name" value="INTEGRASE CATALYTIC DOMAIN-CONTAINING PROTEIN"/>
    <property type="match status" value="1"/>
</dbReference>
<evidence type="ECO:0000256" key="1">
    <source>
        <dbReference type="ARBA" id="ARBA00039658"/>
    </source>
</evidence>
<feature type="non-terminal residue" evidence="3">
    <location>
        <position position="1"/>
    </location>
</feature>
<keyword evidence="4" id="KW-1185">Reference proteome</keyword>
<reference evidence="3 4" key="1">
    <citation type="journal article" date="2024" name="Proc. Natl. Acad. Sci. U.S.A.">
        <title>The genetic regulatory architecture and epigenomic basis for age-related changes in rattlesnake venom.</title>
        <authorList>
            <person name="Hogan M.P."/>
            <person name="Holding M.L."/>
            <person name="Nystrom G.S."/>
            <person name="Colston T.J."/>
            <person name="Bartlett D.A."/>
            <person name="Mason A.J."/>
            <person name="Ellsworth S.A."/>
            <person name="Rautsaw R.M."/>
            <person name="Lawrence K.C."/>
            <person name="Strickland J.L."/>
            <person name="He B."/>
            <person name="Fraser P."/>
            <person name="Margres M.J."/>
            <person name="Gilbert D.M."/>
            <person name="Gibbs H.L."/>
            <person name="Parkinson C.L."/>
            <person name="Rokyta D.R."/>
        </authorList>
    </citation>
    <scope>NUCLEOTIDE SEQUENCE [LARGE SCALE GENOMIC DNA]</scope>
    <source>
        <strain evidence="3">DRR0105</strain>
    </source>
</reference>
<dbReference type="EMBL" id="JAOTOJ010000008">
    <property type="protein sequence ID" value="KAK9396283.1"/>
    <property type="molecule type" value="Genomic_DNA"/>
</dbReference>
<sequence length="220" mass="25392">TTVSLSSIHKRPNTGAIQSHLTQKLKEEPWFRDNRSLLTYQDGLAWKESKLYLPISLRIQTLQCSHDAKQVGHFGFLKTLHFMRWQFWWPGMKKDIESYVKSCATCAAIKKKKSPGKPPGLLQQIKDPCQPWEEIAMGFIVELPESRGNIVIWTVTDLFSFQHLFGISSAPKLARVFLKHIYQLHGVLKRIISIYCKILEGVCKTDWVYPGTFICFSSEY</sequence>
<name>A0AAW1B2G1_CROAD</name>
<evidence type="ECO:0000259" key="2">
    <source>
        <dbReference type="Pfam" id="PF17921"/>
    </source>
</evidence>
<dbReference type="Proteomes" id="UP001474421">
    <property type="component" value="Unassembled WGS sequence"/>
</dbReference>
<dbReference type="Pfam" id="PF17921">
    <property type="entry name" value="Integrase_H2C2"/>
    <property type="match status" value="1"/>
</dbReference>
<dbReference type="AlphaFoldDB" id="A0AAW1B2G1"/>
<organism evidence="3 4">
    <name type="scientific">Crotalus adamanteus</name>
    <name type="common">Eastern diamondback rattlesnake</name>
    <dbReference type="NCBI Taxonomy" id="8729"/>
    <lineage>
        <taxon>Eukaryota</taxon>
        <taxon>Metazoa</taxon>
        <taxon>Chordata</taxon>
        <taxon>Craniata</taxon>
        <taxon>Vertebrata</taxon>
        <taxon>Euteleostomi</taxon>
        <taxon>Lepidosauria</taxon>
        <taxon>Squamata</taxon>
        <taxon>Bifurcata</taxon>
        <taxon>Unidentata</taxon>
        <taxon>Episquamata</taxon>
        <taxon>Toxicofera</taxon>
        <taxon>Serpentes</taxon>
        <taxon>Colubroidea</taxon>
        <taxon>Viperidae</taxon>
        <taxon>Crotalinae</taxon>
        <taxon>Crotalus</taxon>
    </lineage>
</organism>
<proteinExistence type="predicted"/>
<dbReference type="FunFam" id="1.10.340.70:FF:000001">
    <property type="entry name" value="Retrovirus-related Pol polyprotein from transposon gypsy-like Protein"/>
    <property type="match status" value="1"/>
</dbReference>